<keyword evidence="3" id="KW-1185">Reference proteome</keyword>
<reference evidence="2 3" key="1">
    <citation type="submission" date="2021-06" db="EMBL/GenBank/DDBJ databases">
        <title>Halomicroarcula sp. a new haloarchaeum isolated from saline soil.</title>
        <authorList>
            <person name="Duran-Viseras A."/>
            <person name="Sanchez-Porro C."/>
            <person name="Ventosa A."/>
        </authorList>
    </citation>
    <scope>NUCLEOTIDE SEQUENCE [LARGE SCALE GENOMIC DNA]</scope>
    <source>
        <strain evidence="2 3">F27</strain>
    </source>
</reference>
<name>A0AAW4PGA7_9EURY</name>
<organism evidence="2 3">
    <name type="scientific">Haloarcula nitratireducens</name>
    <dbReference type="NCBI Taxonomy" id="2487749"/>
    <lineage>
        <taxon>Archaea</taxon>
        <taxon>Methanobacteriati</taxon>
        <taxon>Methanobacteriota</taxon>
        <taxon>Stenosarchaea group</taxon>
        <taxon>Halobacteria</taxon>
        <taxon>Halobacteriales</taxon>
        <taxon>Haloarculaceae</taxon>
        <taxon>Haloarcula</taxon>
    </lineage>
</organism>
<evidence type="ECO:0000313" key="3">
    <source>
        <dbReference type="Proteomes" id="UP001430455"/>
    </source>
</evidence>
<evidence type="ECO:0000313" key="2">
    <source>
        <dbReference type="EMBL" id="MBX0296918.1"/>
    </source>
</evidence>
<comment type="caution">
    <text evidence="2">The sequence shown here is derived from an EMBL/GenBank/DDBJ whole genome shotgun (WGS) entry which is preliminary data.</text>
</comment>
<feature type="transmembrane region" description="Helical" evidence="1">
    <location>
        <begin position="44"/>
        <end position="65"/>
    </location>
</feature>
<feature type="transmembrane region" description="Helical" evidence="1">
    <location>
        <begin position="12"/>
        <end position="32"/>
    </location>
</feature>
<accession>A0AAW4PGA7</accession>
<proteinExistence type="predicted"/>
<keyword evidence="1" id="KW-0472">Membrane</keyword>
<keyword evidence="1" id="KW-1133">Transmembrane helix</keyword>
<dbReference type="RefSeq" id="WP_220581510.1">
    <property type="nucleotide sequence ID" value="NZ_RKLT01000012.1"/>
</dbReference>
<sequence length="67" mass="7757">MSSQSPSNRALFAAFVVDIILIVGYAISALVPDHRLWPIDDSKWRWWVNWSALSVVFAEFPMLTYRD</sequence>
<protein>
    <submittedName>
        <fullName evidence="2">Uncharacterized protein</fullName>
    </submittedName>
</protein>
<dbReference type="EMBL" id="RKLT01000012">
    <property type="protein sequence ID" value="MBX0296918.1"/>
    <property type="molecule type" value="Genomic_DNA"/>
</dbReference>
<dbReference type="Proteomes" id="UP001430455">
    <property type="component" value="Unassembled WGS sequence"/>
</dbReference>
<evidence type="ECO:0000256" key="1">
    <source>
        <dbReference type="SAM" id="Phobius"/>
    </source>
</evidence>
<dbReference type="AlphaFoldDB" id="A0AAW4PGA7"/>
<keyword evidence="1" id="KW-0812">Transmembrane</keyword>
<gene>
    <name evidence="2" type="ORF">EGH23_18730</name>
</gene>